<evidence type="ECO:0000256" key="10">
    <source>
        <dbReference type="ARBA" id="ARBA00023038"/>
    </source>
</evidence>
<evidence type="ECO:0000256" key="11">
    <source>
        <dbReference type="PROSITE-ProRule" id="PRU00125"/>
    </source>
</evidence>
<comment type="subcellular location">
    <subcellularLocation>
        <location evidence="1">Cell junction</location>
    </subcellularLocation>
    <subcellularLocation>
        <location evidence="2">Cytoplasm</location>
    </subcellularLocation>
</comment>
<keyword evidence="5 11" id="KW-0479">Metal-binding</keyword>
<evidence type="ECO:0000256" key="4">
    <source>
        <dbReference type="ARBA" id="ARBA00022490"/>
    </source>
</evidence>
<evidence type="ECO:0000256" key="8">
    <source>
        <dbReference type="ARBA" id="ARBA00022889"/>
    </source>
</evidence>
<dbReference type="EMBL" id="JBGFUD010003549">
    <property type="protein sequence ID" value="MFH4978808.1"/>
    <property type="molecule type" value="Genomic_DNA"/>
</dbReference>
<dbReference type="AlphaFoldDB" id="A0ABD6EP80"/>
<evidence type="ECO:0000256" key="5">
    <source>
        <dbReference type="ARBA" id="ARBA00022723"/>
    </source>
</evidence>
<dbReference type="Pfam" id="PF00412">
    <property type="entry name" value="LIM"/>
    <property type="match status" value="3"/>
</dbReference>
<dbReference type="PROSITE" id="PS00478">
    <property type="entry name" value="LIM_DOMAIN_1"/>
    <property type="match status" value="1"/>
</dbReference>
<keyword evidence="4" id="KW-0963">Cytoplasm</keyword>
<reference evidence="13 14" key="1">
    <citation type="submission" date="2024-08" db="EMBL/GenBank/DDBJ databases">
        <title>Gnathostoma spinigerum genome.</title>
        <authorList>
            <person name="Gonzalez-Bertolin B."/>
            <person name="Monzon S."/>
            <person name="Zaballos A."/>
            <person name="Jimenez P."/>
            <person name="Dekumyoy P."/>
            <person name="Varona S."/>
            <person name="Cuesta I."/>
            <person name="Sumanam S."/>
            <person name="Adisakwattana P."/>
            <person name="Gasser R.B."/>
            <person name="Hernandez-Gonzalez A."/>
            <person name="Young N.D."/>
            <person name="Perteguer M.J."/>
        </authorList>
    </citation>
    <scope>NUCLEOTIDE SEQUENCE [LARGE SCALE GENOMIC DNA]</scope>
    <source>
        <strain evidence="13">AL3</strain>
        <tissue evidence="13">Liver</tissue>
    </source>
</reference>
<dbReference type="GO" id="GO:0046872">
    <property type="term" value="F:metal ion binding"/>
    <property type="evidence" value="ECO:0007669"/>
    <property type="project" value="UniProtKB-KW"/>
</dbReference>
<dbReference type="FunFam" id="2.10.110.10:FF:000027">
    <property type="entry name" value="lipoma-preferred partner isoform X1"/>
    <property type="match status" value="1"/>
</dbReference>
<dbReference type="PANTHER" id="PTHR24207">
    <property type="entry name" value="ZYX102 PROTEIN"/>
    <property type="match status" value="1"/>
</dbReference>
<dbReference type="InterPro" id="IPR001781">
    <property type="entry name" value="Znf_LIM"/>
</dbReference>
<gene>
    <name evidence="13" type="ORF">AB6A40_005517</name>
</gene>
<evidence type="ECO:0000256" key="9">
    <source>
        <dbReference type="ARBA" id="ARBA00022949"/>
    </source>
</evidence>
<dbReference type="GO" id="GO:0005737">
    <property type="term" value="C:cytoplasm"/>
    <property type="evidence" value="ECO:0007669"/>
    <property type="project" value="UniProtKB-SubCell"/>
</dbReference>
<evidence type="ECO:0000259" key="12">
    <source>
        <dbReference type="PROSITE" id="PS50023"/>
    </source>
</evidence>
<dbReference type="FunFam" id="2.10.110.10:FF:000139">
    <property type="entry name" value="Protein CBR-ZYX-1"/>
    <property type="match status" value="1"/>
</dbReference>
<keyword evidence="10 11" id="KW-0440">LIM domain</keyword>
<evidence type="ECO:0000313" key="14">
    <source>
        <dbReference type="Proteomes" id="UP001608902"/>
    </source>
</evidence>
<feature type="domain" description="LIM zinc-binding" evidence="12">
    <location>
        <begin position="149"/>
        <end position="219"/>
    </location>
</feature>
<keyword evidence="7 11" id="KW-0862">Zinc</keyword>
<name>A0ABD6EP80_9BILA</name>
<organism evidence="13 14">
    <name type="scientific">Gnathostoma spinigerum</name>
    <dbReference type="NCBI Taxonomy" id="75299"/>
    <lineage>
        <taxon>Eukaryota</taxon>
        <taxon>Metazoa</taxon>
        <taxon>Ecdysozoa</taxon>
        <taxon>Nematoda</taxon>
        <taxon>Chromadorea</taxon>
        <taxon>Rhabditida</taxon>
        <taxon>Spirurina</taxon>
        <taxon>Gnathostomatomorpha</taxon>
        <taxon>Gnathostomatoidea</taxon>
        <taxon>Gnathostomatidae</taxon>
        <taxon>Gnathostoma</taxon>
    </lineage>
</organism>
<dbReference type="CDD" id="cd09357">
    <property type="entry name" value="LIM3_Zyxin_like"/>
    <property type="match status" value="1"/>
</dbReference>
<keyword evidence="8" id="KW-0130">Cell adhesion</keyword>
<evidence type="ECO:0000256" key="7">
    <source>
        <dbReference type="ARBA" id="ARBA00022833"/>
    </source>
</evidence>
<dbReference type="SUPFAM" id="SSF57716">
    <property type="entry name" value="Glucocorticoid receptor-like (DNA-binding domain)"/>
    <property type="match status" value="3"/>
</dbReference>
<protein>
    <recommendedName>
        <fullName evidence="12">LIM zinc-binding domain-containing protein</fullName>
    </recommendedName>
</protein>
<evidence type="ECO:0000256" key="6">
    <source>
        <dbReference type="ARBA" id="ARBA00022737"/>
    </source>
</evidence>
<dbReference type="GO" id="GO:0007155">
    <property type="term" value="P:cell adhesion"/>
    <property type="evidence" value="ECO:0007669"/>
    <property type="project" value="UniProtKB-KW"/>
</dbReference>
<evidence type="ECO:0000313" key="13">
    <source>
        <dbReference type="EMBL" id="MFH4978808.1"/>
    </source>
</evidence>
<dbReference type="PROSITE" id="PS50023">
    <property type="entry name" value="LIM_DOMAIN_2"/>
    <property type="match status" value="3"/>
</dbReference>
<evidence type="ECO:0000256" key="3">
    <source>
        <dbReference type="ARBA" id="ARBA00009611"/>
    </source>
</evidence>
<accession>A0ABD6EP80</accession>
<proteinExistence type="inferred from homology"/>
<feature type="domain" description="LIM zinc-binding" evidence="12">
    <location>
        <begin position="29"/>
        <end position="90"/>
    </location>
</feature>
<comment type="caution">
    <text evidence="13">The sequence shown here is derived from an EMBL/GenBank/DDBJ whole genome shotgun (WGS) entry which is preliminary data.</text>
</comment>
<keyword evidence="14" id="KW-1185">Reference proteome</keyword>
<evidence type="ECO:0000256" key="1">
    <source>
        <dbReference type="ARBA" id="ARBA00004282"/>
    </source>
</evidence>
<dbReference type="Gene3D" id="2.10.110.10">
    <property type="entry name" value="Cysteine Rich Protein"/>
    <property type="match status" value="3"/>
</dbReference>
<evidence type="ECO:0000256" key="2">
    <source>
        <dbReference type="ARBA" id="ARBA00004496"/>
    </source>
</evidence>
<keyword evidence="6" id="KW-0677">Repeat</keyword>
<feature type="domain" description="LIM zinc-binding" evidence="12">
    <location>
        <begin position="91"/>
        <end position="148"/>
    </location>
</feature>
<keyword evidence="9" id="KW-0965">Cell junction</keyword>
<dbReference type="SMART" id="SM00132">
    <property type="entry name" value="LIM"/>
    <property type="match status" value="3"/>
</dbReference>
<dbReference type="PANTHER" id="PTHR24207:SF2">
    <property type="entry name" value="ZYX102 PROTEIN"/>
    <property type="match status" value="1"/>
</dbReference>
<dbReference type="Proteomes" id="UP001608902">
    <property type="component" value="Unassembled WGS sequence"/>
</dbReference>
<sequence>MPGRVSRITHCLRCSCYRKPTRSKSMSTNNCSKCGEEITNARPGCAALDQIFHISCFQCEKCGKQLAGSSFYNVDGKPLCEADYKETLEKCSKCGKPISDKLLRASGSAFHPACFTCSVCNKCLDGVPFTVDSNNQIHCVPCFHERFAPRCAVCNKPIVPEEGEKESVRVVAMDKSFHVNCYRCEDCHVQLSSKIDGQGCYPLDSHLYCKNCNGKRLIALSSAG</sequence>
<dbReference type="GO" id="GO:0070161">
    <property type="term" value="C:anchoring junction"/>
    <property type="evidence" value="ECO:0007669"/>
    <property type="project" value="UniProtKB-SubCell"/>
</dbReference>
<comment type="similarity">
    <text evidence="3">Belongs to the zyxin/ajuba family.</text>
</comment>